<accession>A0A6L9MWA1</accession>
<feature type="region of interest" description="Disordered" evidence="11">
    <location>
        <begin position="808"/>
        <end position="829"/>
    </location>
</feature>
<comment type="similarity">
    <text evidence="10">Belongs to the RecC family.</text>
</comment>
<keyword evidence="3 10" id="KW-0227">DNA damage</keyword>
<evidence type="ECO:0000256" key="5">
    <source>
        <dbReference type="ARBA" id="ARBA00022806"/>
    </source>
</evidence>
<dbReference type="GO" id="GO:0000724">
    <property type="term" value="P:double-strand break repair via homologous recombination"/>
    <property type="evidence" value="ECO:0007669"/>
    <property type="project" value="UniProtKB-UniRule"/>
</dbReference>
<keyword evidence="4 10" id="KW-0378">Hydrolase</keyword>
<dbReference type="SUPFAM" id="SSF52540">
    <property type="entry name" value="P-loop containing nucleoside triphosphate hydrolases"/>
    <property type="match status" value="2"/>
</dbReference>
<dbReference type="Proteomes" id="UP000478837">
    <property type="component" value="Unassembled WGS sequence"/>
</dbReference>
<keyword evidence="6 10" id="KW-0269">Exonuclease</keyword>
<keyword evidence="1 10" id="KW-0540">Nuclease</keyword>
<dbReference type="HAMAP" id="MF_01486">
    <property type="entry name" value="RecC"/>
    <property type="match status" value="1"/>
</dbReference>
<dbReference type="GO" id="GO:0003678">
    <property type="term" value="F:DNA helicase activity"/>
    <property type="evidence" value="ECO:0007669"/>
    <property type="project" value="UniProtKB-UniRule"/>
</dbReference>
<comment type="subunit">
    <text evidence="10">Heterotrimer of RecB, RecC and RecD. All subunits contribute to DNA-binding.</text>
</comment>
<gene>
    <name evidence="10 13" type="primary">recC</name>
    <name evidence="13" type="ORF">GTW09_12030</name>
</gene>
<evidence type="ECO:0000256" key="10">
    <source>
        <dbReference type="HAMAP-Rule" id="MF_01486"/>
    </source>
</evidence>
<comment type="function">
    <text evidence="10">A helicase/nuclease that prepares dsDNA breaks (DSB) for recombinational DNA repair. Binds to DSBs and unwinds DNA via a highly rapid and processive ATP-dependent bidirectional helicase activity. Unwinds dsDNA until it encounters a Chi (crossover hotspot instigator) sequence from the 3' direction. Cuts ssDNA a few nucleotides 3' to the Chi site. The properties and activities of the enzyme are changed at Chi. The Chi-altered holoenzyme produces a long 3'-ssDNA overhang and facilitates RecA-binding to the ssDNA for homologous DNA recombination and repair. Holoenzyme degrades any linearized DNA that is unable to undergo homologous recombination. In the holoenzyme this subunit recognizes the wild-type Chi sequence, and when added to isolated RecB increases its ATP-dependent helicase processivity.</text>
</comment>
<evidence type="ECO:0000256" key="11">
    <source>
        <dbReference type="SAM" id="MobiDB-lite"/>
    </source>
</evidence>
<feature type="domain" description="RecC C-terminal" evidence="12">
    <location>
        <begin position="851"/>
        <end position="1074"/>
    </location>
</feature>
<reference evidence="13 14" key="1">
    <citation type="submission" date="2020-01" db="EMBL/GenBank/DDBJ databases">
        <title>Genomes of bacteria type strains.</title>
        <authorList>
            <person name="Chen J."/>
            <person name="Zhu S."/>
            <person name="Yang J."/>
        </authorList>
    </citation>
    <scope>NUCLEOTIDE SEQUENCE [LARGE SCALE GENOMIC DNA]</scope>
    <source>
        <strain evidence="13 14">LMG 22958</strain>
    </source>
</reference>
<dbReference type="GO" id="GO:0009338">
    <property type="term" value="C:exodeoxyribonuclease V complex"/>
    <property type="evidence" value="ECO:0007669"/>
    <property type="project" value="InterPro"/>
</dbReference>
<dbReference type="SUPFAM" id="SSF52980">
    <property type="entry name" value="Restriction endonuclease-like"/>
    <property type="match status" value="1"/>
</dbReference>
<dbReference type="Pfam" id="PF04257">
    <property type="entry name" value="Exonuc_V_gamma"/>
    <property type="match status" value="1"/>
</dbReference>
<dbReference type="PANTHER" id="PTHR30591">
    <property type="entry name" value="RECBCD ENZYME SUBUNIT RECC"/>
    <property type="match status" value="1"/>
</dbReference>
<feature type="compositionally biased region" description="Low complexity" evidence="11">
    <location>
        <begin position="817"/>
        <end position="829"/>
    </location>
</feature>
<dbReference type="PIRSF" id="PIRSF000980">
    <property type="entry name" value="RecC"/>
    <property type="match status" value="1"/>
</dbReference>
<evidence type="ECO:0000256" key="6">
    <source>
        <dbReference type="ARBA" id="ARBA00022839"/>
    </source>
</evidence>
<evidence type="ECO:0000256" key="7">
    <source>
        <dbReference type="ARBA" id="ARBA00022840"/>
    </source>
</evidence>
<dbReference type="InterPro" id="IPR013986">
    <property type="entry name" value="DExx_box_DNA_helicase_dom_sf"/>
</dbReference>
<evidence type="ECO:0000256" key="1">
    <source>
        <dbReference type="ARBA" id="ARBA00022722"/>
    </source>
</evidence>
<comment type="miscellaneous">
    <text evidence="10">In the RecBCD complex, RecB has a slow 3'-5' helicase, an exonuclease activity and loads RecA onto ssDNA, RecD has a fast 5'-3' helicase activity, while RecC stimulates the ATPase and processivity of the RecB helicase and contributes to recognition of the Chi site.</text>
</comment>
<comment type="caution">
    <text evidence="13">The sequence shown here is derived from an EMBL/GenBank/DDBJ whole genome shotgun (WGS) entry which is preliminary data.</text>
</comment>
<dbReference type="Gene3D" id="1.10.10.160">
    <property type="match status" value="1"/>
</dbReference>
<evidence type="ECO:0000313" key="13">
    <source>
        <dbReference type="EMBL" id="NDW22255.1"/>
    </source>
</evidence>
<dbReference type="InterPro" id="IPR006697">
    <property type="entry name" value="RecC"/>
</dbReference>
<dbReference type="RefSeq" id="WP_163112083.1">
    <property type="nucleotide sequence ID" value="NZ_JAAAWP010000007.1"/>
</dbReference>
<dbReference type="GO" id="GO:0003677">
    <property type="term" value="F:DNA binding"/>
    <property type="evidence" value="ECO:0007669"/>
    <property type="project" value="UniProtKB-UniRule"/>
</dbReference>
<dbReference type="Gene3D" id="3.40.50.10930">
    <property type="match status" value="1"/>
</dbReference>
<dbReference type="PANTHER" id="PTHR30591:SF1">
    <property type="entry name" value="RECBCD ENZYME SUBUNIT RECC"/>
    <property type="match status" value="1"/>
</dbReference>
<organism evidence="13 14">
    <name type="scientific">Alteromonas hispanica</name>
    <dbReference type="NCBI Taxonomy" id="315421"/>
    <lineage>
        <taxon>Bacteria</taxon>
        <taxon>Pseudomonadati</taxon>
        <taxon>Pseudomonadota</taxon>
        <taxon>Gammaproteobacteria</taxon>
        <taxon>Alteromonadales</taxon>
        <taxon>Alteromonadaceae</taxon>
        <taxon>Alteromonas/Salinimonas group</taxon>
        <taxon>Alteromonas</taxon>
    </lineage>
</organism>
<dbReference type="AlphaFoldDB" id="A0A6L9MWA1"/>
<dbReference type="InterPro" id="IPR041500">
    <property type="entry name" value="RecC_C"/>
</dbReference>
<evidence type="ECO:0000313" key="14">
    <source>
        <dbReference type="Proteomes" id="UP000478837"/>
    </source>
</evidence>
<keyword evidence="7 10" id="KW-0067">ATP-binding</keyword>
<protein>
    <recommendedName>
        <fullName evidence="10">RecBCD enzyme subunit RecC</fullName>
    </recommendedName>
    <alternativeName>
        <fullName evidence="10">Exonuclease V subunit RecC</fullName>
        <shortName evidence="10">ExoV subunit RecC</shortName>
    </alternativeName>
    <alternativeName>
        <fullName evidence="10">Helicase/nuclease RecBCD subunit RecC</fullName>
    </alternativeName>
</protein>
<dbReference type="EMBL" id="JAAAWP010000007">
    <property type="protein sequence ID" value="NDW22255.1"/>
    <property type="molecule type" value="Genomic_DNA"/>
</dbReference>
<evidence type="ECO:0000256" key="8">
    <source>
        <dbReference type="ARBA" id="ARBA00023125"/>
    </source>
</evidence>
<keyword evidence="14" id="KW-1185">Reference proteome</keyword>
<dbReference type="InterPro" id="IPR027417">
    <property type="entry name" value="P-loop_NTPase"/>
</dbReference>
<dbReference type="GO" id="GO:0005524">
    <property type="term" value="F:ATP binding"/>
    <property type="evidence" value="ECO:0007669"/>
    <property type="project" value="UniProtKB-UniRule"/>
</dbReference>
<dbReference type="InterPro" id="IPR011335">
    <property type="entry name" value="Restrct_endonuc-II-like"/>
</dbReference>
<keyword evidence="5 10" id="KW-0347">Helicase</keyword>
<evidence type="ECO:0000256" key="2">
    <source>
        <dbReference type="ARBA" id="ARBA00022741"/>
    </source>
</evidence>
<evidence type="ECO:0000256" key="4">
    <source>
        <dbReference type="ARBA" id="ARBA00022801"/>
    </source>
</evidence>
<dbReference type="GO" id="GO:0008854">
    <property type="term" value="F:exodeoxyribonuclease V activity"/>
    <property type="evidence" value="ECO:0007669"/>
    <property type="project" value="InterPro"/>
</dbReference>
<evidence type="ECO:0000259" key="12">
    <source>
        <dbReference type="Pfam" id="PF17946"/>
    </source>
</evidence>
<dbReference type="Gene3D" id="3.40.50.300">
    <property type="entry name" value="P-loop containing nucleotide triphosphate hydrolases"/>
    <property type="match status" value="2"/>
</dbReference>
<dbReference type="Pfam" id="PF17946">
    <property type="entry name" value="RecC_C"/>
    <property type="match status" value="1"/>
</dbReference>
<keyword evidence="2 10" id="KW-0547">Nucleotide-binding</keyword>
<proteinExistence type="inferred from homology"/>
<name>A0A6L9MWA1_9ALTE</name>
<dbReference type="NCBIfam" id="TIGR01450">
    <property type="entry name" value="recC"/>
    <property type="match status" value="1"/>
</dbReference>
<keyword evidence="9 10" id="KW-0234">DNA repair</keyword>
<evidence type="ECO:0000256" key="9">
    <source>
        <dbReference type="ARBA" id="ARBA00023204"/>
    </source>
</evidence>
<keyword evidence="8 10" id="KW-0238">DNA-binding</keyword>
<evidence type="ECO:0000256" key="3">
    <source>
        <dbReference type="ARBA" id="ARBA00022763"/>
    </source>
</evidence>
<sequence length="1211" mass="136710">MLALYPSNKLEHLSFLLTSLLKQQPSGVFSPETILVESPGMQHWISMQLAREQGIAMNLDFPLPVRFMWNTARVVLGSEKVPRQSPYRREVLTWRIDNILQDDELMQSDAFEQVRRYWIGAGSEQEQGVQRLQLATALADVYEQYLLYRPDWLFAWEQSERIVFDDMELWQSEIWRMLTKNQPLHPARLHKMTLEALEAGQIPADLPSRIVVFAINTMAPQLIAFFDALAQHIDIHIFHLNPSVNYWGDAKSDNELARQLRMEGLEKWMSQEQSNPLLGNLGKQGRELFNLLTDLDTFEISAFDAPELDDLGANILGDTLLDDNTDANGEKARNTSNLLTRIHNDILHAAPAEPINEFEVAEQDDSVTIMCTHSALREVQVLHDHLLHWLSQDSARTPSDILVMCPAIENYAPFVDAVFHRVGTKPQRREGTTRLPCSIADRSPMDTEPLIAAYMALLQLPDSRFGVSDIMDYLQLDSVQKRFNVSQSDIDQMIVWLEQAHIHWGLNAKHKSAVSEGVTKENTYSWWWGIRRLLMGMLAPDSEVVIDETLTIPDVEGQSALILGKLVQVIELLGRFANELTTPRTPKKWAEDLLTLRDACFVSTKEQEQSWDLIAKVSADLYARCQEADYEHELSLRQIKDLLLSRFSSPDAGNHFMTGQVTVCSMLPMRSIPFKKVCILGLNDSEFPRKATPLGLDLMAGPARRLGDRSRRLEDRYLFLEAIISTRDSLYLSYQGNDVKNNSERQPSLVLAEFIDMLENGYELDVSLYTKFAPLHPFSESAFTGALPSYETGWLRLADALQQAKIAADEKSKASEENANSSANENSAIAQNSASELSATLDDAHSATDTRLSTMQVARAFKDPLAYFSQQRLGVNLSHSFTLLENSEPFETNALVRYQVLDAIFSVPTSQEQPTSYDNVGEQIAKFAMLRGDIPNNPVAHEELQVWKDGALALNQAIGPHDAEAKTASFTGQYITFTTTAFEAADSLVQRCAGKINDTRALSYFMSQLVFSANTDTHTYSGYPLDIYYCSWEKGETTLIKRRYAPFDTSTAQNILLFIEQLYISIFTAPTPLYASQFNDLVPGKRNSESKALVSDITPAIFNEVVQALQRYSQLPGARLRVKNGCAFEEDIGSEKPEQIIQRTIDLFESSTAQRLLRSWEQSTSQYGPKMADDPYLKWLFPDGISWQSLPCVEGFILFAMVANSAEEEKL</sequence>